<sequence>MPDDPYVQFNQGTNFYQQGQNNYGTINNAENMQVQYTPPGAVADGVAEARRRWLAQQDELRRRDRARYDNTQRTVMRVTWWLLGLGITLSVLGAITLDIITG</sequence>
<evidence type="ECO:0000313" key="3">
    <source>
        <dbReference type="Proteomes" id="UP001501455"/>
    </source>
</evidence>
<protein>
    <submittedName>
        <fullName evidence="2">Uncharacterized protein</fullName>
    </submittedName>
</protein>
<keyword evidence="1" id="KW-1133">Transmembrane helix</keyword>
<feature type="transmembrane region" description="Helical" evidence="1">
    <location>
        <begin position="78"/>
        <end position="100"/>
    </location>
</feature>
<name>A0ABP6U8E6_9ACTN</name>
<dbReference type="RefSeq" id="WP_345584260.1">
    <property type="nucleotide sequence ID" value="NZ_BAAAXF010000074.1"/>
</dbReference>
<evidence type="ECO:0000313" key="2">
    <source>
        <dbReference type="EMBL" id="GAA3503445.1"/>
    </source>
</evidence>
<comment type="caution">
    <text evidence="2">The sequence shown here is derived from an EMBL/GenBank/DDBJ whole genome shotgun (WGS) entry which is preliminary data.</text>
</comment>
<evidence type="ECO:0000256" key="1">
    <source>
        <dbReference type="SAM" id="Phobius"/>
    </source>
</evidence>
<keyword evidence="1" id="KW-0472">Membrane</keyword>
<dbReference type="Proteomes" id="UP001501455">
    <property type="component" value="Unassembled WGS sequence"/>
</dbReference>
<accession>A0ABP6U8E6</accession>
<keyword evidence="3" id="KW-1185">Reference proteome</keyword>
<dbReference type="EMBL" id="BAAAXF010000074">
    <property type="protein sequence ID" value="GAA3503445.1"/>
    <property type="molecule type" value="Genomic_DNA"/>
</dbReference>
<gene>
    <name evidence="2" type="ORF">GCM10019016_105550</name>
</gene>
<organism evidence="2 3">
    <name type="scientific">Streptomyces prasinosporus</name>
    <dbReference type="NCBI Taxonomy" id="68256"/>
    <lineage>
        <taxon>Bacteria</taxon>
        <taxon>Bacillati</taxon>
        <taxon>Actinomycetota</taxon>
        <taxon>Actinomycetes</taxon>
        <taxon>Kitasatosporales</taxon>
        <taxon>Streptomycetaceae</taxon>
        <taxon>Streptomyces</taxon>
        <taxon>Streptomyces albogriseolus group</taxon>
    </lineage>
</organism>
<proteinExistence type="predicted"/>
<keyword evidence="1" id="KW-0812">Transmembrane</keyword>
<reference evidence="3" key="1">
    <citation type="journal article" date="2019" name="Int. J. Syst. Evol. Microbiol.">
        <title>The Global Catalogue of Microorganisms (GCM) 10K type strain sequencing project: providing services to taxonomists for standard genome sequencing and annotation.</title>
        <authorList>
            <consortium name="The Broad Institute Genomics Platform"/>
            <consortium name="The Broad Institute Genome Sequencing Center for Infectious Disease"/>
            <person name="Wu L."/>
            <person name="Ma J."/>
        </authorList>
    </citation>
    <scope>NUCLEOTIDE SEQUENCE [LARGE SCALE GENOMIC DNA]</scope>
    <source>
        <strain evidence="3">JCM 4816</strain>
    </source>
</reference>